<proteinExistence type="inferred from homology"/>
<keyword evidence="3 13" id="KW-0813">Transport</keyword>
<evidence type="ECO:0000256" key="8">
    <source>
        <dbReference type="ARBA" id="ARBA00023065"/>
    </source>
</evidence>
<feature type="transmembrane region" description="Helical" evidence="14">
    <location>
        <begin position="69"/>
        <end position="90"/>
    </location>
</feature>
<comment type="subcellular location">
    <subcellularLocation>
        <location evidence="1">Membrane</location>
        <topology evidence="1">Multi-pass membrane protein</topology>
    </subcellularLocation>
</comment>
<evidence type="ECO:0000313" key="15">
    <source>
        <dbReference type="EMBL" id="PAV64852.1"/>
    </source>
</evidence>
<dbReference type="AlphaFoldDB" id="A0A2A2JTF4"/>
<dbReference type="GO" id="GO:0016020">
    <property type="term" value="C:membrane"/>
    <property type="evidence" value="ECO:0007669"/>
    <property type="project" value="UniProtKB-SubCell"/>
</dbReference>
<evidence type="ECO:0000256" key="13">
    <source>
        <dbReference type="RuleBase" id="RU000679"/>
    </source>
</evidence>
<evidence type="ECO:0000256" key="11">
    <source>
        <dbReference type="ARBA" id="ARBA00023201"/>
    </source>
</evidence>
<keyword evidence="4 13" id="KW-0894">Sodium channel</keyword>
<keyword evidence="10" id="KW-0325">Glycoprotein</keyword>
<evidence type="ECO:0000256" key="9">
    <source>
        <dbReference type="ARBA" id="ARBA00023136"/>
    </source>
</evidence>
<evidence type="ECO:0000313" key="16">
    <source>
        <dbReference type="Proteomes" id="UP000218231"/>
    </source>
</evidence>
<keyword evidence="9 14" id="KW-0472">Membrane</keyword>
<dbReference type="InterPro" id="IPR001873">
    <property type="entry name" value="ENaC"/>
</dbReference>
<evidence type="ECO:0000256" key="7">
    <source>
        <dbReference type="ARBA" id="ARBA00023053"/>
    </source>
</evidence>
<evidence type="ECO:0000256" key="2">
    <source>
        <dbReference type="ARBA" id="ARBA00007193"/>
    </source>
</evidence>
<comment type="similarity">
    <text evidence="2 13">Belongs to the amiloride-sensitive sodium channel (TC 1.A.6) family.</text>
</comment>
<evidence type="ECO:0000256" key="3">
    <source>
        <dbReference type="ARBA" id="ARBA00022448"/>
    </source>
</evidence>
<keyword evidence="5 13" id="KW-0812">Transmembrane</keyword>
<evidence type="ECO:0000256" key="10">
    <source>
        <dbReference type="ARBA" id="ARBA00023180"/>
    </source>
</evidence>
<reference evidence="15 16" key="1">
    <citation type="journal article" date="2017" name="Curr. Biol.">
        <title>Genome architecture and evolution of a unichromosomal asexual nematode.</title>
        <authorList>
            <person name="Fradin H."/>
            <person name="Zegar C."/>
            <person name="Gutwein M."/>
            <person name="Lucas J."/>
            <person name="Kovtun M."/>
            <person name="Corcoran D."/>
            <person name="Baugh L.R."/>
            <person name="Kiontke K."/>
            <person name="Gunsalus K."/>
            <person name="Fitch D.H."/>
            <person name="Piano F."/>
        </authorList>
    </citation>
    <scope>NUCLEOTIDE SEQUENCE [LARGE SCALE GENOMIC DNA]</scope>
    <source>
        <strain evidence="15">PF1309</strain>
    </source>
</reference>
<evidence type="ECO:0000256" key="5">
    <source>
        <dbReference type="ARBA" id="ARBA00022692"/>
    </source>
</evidence>
<sequence length="388" mass="44725">MGTMAELGVSAMDLPPLGNKIVFSSSPNSENIEDPKKIANYRCNCKYTWLREMHGMTAVMMSNSLEEKAFWYSVIIFCSTISIYNTTLILGDYMERQTATLISFIPVKSLKYPTLVFCPKNPDFLHLEPIYEDLNSRVPNLDNTTRDDVVRDDLDEIYQKWRGDRTQLDMFDFIFNENGFTCMDMFQTCYGGALTLNCCDIFEPTYTQIVMFVGDVYPGLFSCFVYNWLMHTLYEKYNCTVPYYREIISYLKCLPYCTRILNEVQTTSSIDFSTNQTYGFRIEASFTYLEYEKYEEVQTTTLAGFISELGGQSGLFVGISIMSFVQLVTGFTTFGYRHLVATLKRNYYYPALGLITFGGRKEKNQNNSTDKDIEISTVSQNHMISEQL</sequence>
<name>A0A2A2JTF4_9BILA</name>
<comment type="caution">
    <text evidence="15">The sequence shown here is derived from an EMBL/GenBank/DDBJ whole genome shotgun (WGS) entry which is preliminary data.</text>
</comment>
<dbReference type="STRING" id="2018661.A0A2A2JTF4"/>
<keyword evidence="11 13" id="KW-0739">Sodium transport</keyword>
<keyword evidence="7" id="KW-0915">Sodium</keyword>
<evidence type="ECO:0000256" key="1">
    <source>
        <dbReference type="ARBA" id="ARBA00004141"/>
    </source>
</evidence>
<dbReference type="OrthoDB" id="5874059at2759"/>
<dbReference type="GO" id="GO:0005272">
    <property type="term" value="F:sodium channel activity"/>
    <property type="evidence" value="ECO:0007669"/>
    <property type="project" value="UniProtKB-KW"/>
</dbReference>
<organism evidence="15 16">
    <name type="scientific">Diploscapter pachys</name>
    <dbReference type="NCBI Taxonomy" id="2018661"/>
    <lineage>
        <taxon>Eukaryota</taxon>
        <taxon>Metazoa</taxon>
        <taxon>Ecdysozoa</taxon>
        <taxon>Nematoda</taxon>
        <taxon>Chromadorea</taxon>
        <taxon>Rhabditida</taxon>
        <taxon>Rhabditina</taxon>
        <taxon>Rhabditomorpha</taxon>
        <taxon>Rhabditoidea</taxon>
        <taxon>Rhabditidae</taxon>
        <taxon>Diploscapter</taxon>
    </lineage>
</organism>
<dbReference type="EMBL" id="LIAE01010239">
    <property type="protein sequence ID" value="PAV64852.1"/>
    <property type="molecule type" value="Genomic_DNA"/>
</dbReference>
<keyword evidence="8 13" id="KW-0406">Ion transport</keyword>
<keyword evidence="12 13" id="KW-0407">Ion channel</keyword>
<evidence type="ECO:0000256" key="6">
    <source>
        <dbReference type="ARBA" id="ARBA00022989"/>
    </source>
</evidence>
<evidence type="ECO:0000256" key="4">
    <source>
        <dbReference type="ARBA" id="ARBA00022461"/>
    </source>
</evidence>
<keyword evidence="16" id="KW-1185">Reference proteome</keyword>
<dbReference type="Pfam" id="PF00858">
    <property type="entry name" value="ASC"/>
    <property type="match status" value="2"/>
</dbReference>
<protein>
    <submittedName>
        <fullName evidence="15">Uncharacterized protein</fullName>
    </submittedName>
</protein>
<dbReference type="Proteomes" id="UP000218231">
    <property type="component" value="Unassembled WGS sequence"/>
</dbReference>
<evidence type="ECO:0000256" key="14">
    <source>
        <dbReference type="SAM" id="Phobius"/>
    </source>
</evidence>
<accession>A0A2A2JTF4</accession>
<evidence type="ECO:0000256" key="12">
    <source>
        <dbReference type="ARBA" id="ARBA00023303"/>
    </source>
</evidence>
<dbReference type="Gene3D" id="1.10.287.770">
    <property type="entry name" value="YojJ-like"/>
    <property type="match status" value="1"/>
</dbReference>
<gene>
    <name evidence="15" type="ORF">WR25_01076</name>
</gene>
<keyword evidence="6 14" id="KW-1133">Transmembrane helix</keyword>